<evidence type="ECO:0000256" key="1">
    <source>
        <dbReference type="PIRSR" id="PIRSR600542-1"/>
    </source>
</evidence>
<name>A0A8J2MBC0_9HEXA</name>
<dbReference type="Pfam" id="PF00755">
    <property type="entry name" value="Carn_acyltransf"/>
    <property type="match status" value="1"/>
</dbReference>
<dbReference type="PROSITE" id="PS00440">
    <property type="entry name" value="ACYLTRANSF_C_2"/>
    <property type="match status" value="1"/>
</dbReference>
<dbReference type="EMBL" id="CAJVCH010570618">
    <property type="protein sequence ID" value="CAG7835400.1"/>
    <property type="molecule type" value="Genomic_DNA"/>
</dbReference>
<feature type="domain" description="Ras-GAP" evidence="3">
    <location>
        <begin position="81"/>
        <end position="223"/>
    </location>
</feature>
<dbReference type="InterPro" id="IPR000542">
    <property type="entry name" value="Carn_acyl_trans"/>
</dbReference>
<evidence type="ECO:0000256" key="2">
    <source>
        <dbReference type="RuleBase" id="RU003801"/>
    </source>
</evidence>
<dbReference type="AlphaFoldDB" id="A0A8J2MBC0"/>
<dbReference type="GO" id="GO:0005739">
    <property type="term" value="C:mitochondrion"/>
    <property type="evidence" value="ECO:0007669"/>
    <property type="project" value="TreeGrafter"/>
</dbReference>
<dbReference type="Proteomes" id="UP000708208">
    <property type="component" value="Unassembled WGS sequence"/>
</dbReference>
<accession>A0A8J2MBC0</accession>
<dbReference type="PANTHER" id="PTHR22589">
    <property type="entry name" value="CARNITINE O-ACYLTRANSFERASE"/>
    <property type="match status" value="1"/>
</dbReference>
<evidence type="ECO:0000313" key="5">
    <source>
        <dbReference type="Proteomes" id="UP000708208"/>
    </source>
</evidence>
<feature type="active site" description="Proton acceptor" evidence="1">
    <location>
        <position position="394"/>
    </location>
</feature>
<dbReference type="GO" id="GO:0006635">
    <property type="term" value="P:fatty acid beta-oxidation"/>
    <property type="evidence" value="ECO:0007669"/>
    <property type="project" value="TreeGrafter"/>
</dbReference>
<dbReference type="GO" id="GO:0004095">
    <property type="term" value="F:carnitine O-palmitoyltransferase activity"/>
    <property type="evidence" value="ECO:0007669"/>
    <property type="project" value="TreeGrafter"/>
</dbReference>
<evidence type="ECO:0000259" key="3">
    <source>
        <dbReference type="PROSITE" id="PS50018"/>
    </source>
</evidence>
<gene>
    <name evidence="4" type="ORF">AFUS01_LOCUS44771</name>
</gene>
<organism evidence="4 5">
    <name type="scientific">Allacma fusca</name>
    <dbReference type="NCBI Taxonomy" id="39272"/>
    <lineage>
        <taxon>Eukaryota</taxon>
        <taxon>Metazoa</taxon>
        <taxon>Ecdysozoa</taxon>
        <taxon>Arthropoda</taxon>
        <taxon>Hexapoda</taxon>
        <taxon>Collembola</taxon>
        <taxon>Symphypleona</taxon>
        <taxon>Sminthuridae</taxon>
        <taxon>Allacma</taxon>
    </lineage>
</organism>
<keyword evidence="5" id="KW-1185">Reference proteome</keyword>
<protein>
    <recommendedName>
        <fullName evidence="3">Ras-GAP domain-containing protein</fullName>
    </recommendedName>
</protein>
<dbReference type="OrthoDB" id="240216at2759"/>
<comment type="similarity">
    <text evidence="2">Belongs to the carnitine/choline acetyltransferase family.</text>
</comment>
<dbReference type="InterPro" id="IPR039551">
    <property type="entry name" value="Cho/carn_acyl_trans"/>
</dbReference>
<dbReference type="PROSITE" id="PS50018">
    <property type="entry name" value="RAS_GTPASE_ACTIV_2"/>
    <property type="match status" value="1"/>
</dbReference>
<dbReference type="PANTHER" id="PTHR22589:SF16">
    <property type="entry name" value="CARNITINE O-PALMITOYLTRANSFERASE 2, MITOCHONDRIAL"/>
    <property type="match status" value="1"/>
</dbReference>
<proteinExistence type="inferred from homology"/>
<reference evidence="4" key="1">
    <citation type="submission" date="2021-06" db="EMBL/GenBank/DDBJ databases">
        <authorList>
            <person name="Hodson N. C."/>
            <person name="Mongue J. A."/>
            <person name="Jaron S. K."/>
        </authorList>
    </citation>
    <scope>NUCLEOTIDE SEQUENCE</scope>
</reference>
<comment type="caution">
    <text evidence="4">The sequence shown here is derived from an EMBL/GenBank/DDBJ whole genome shotgun (WGS) entry which is preliminary data.</text>
</comment>
<keyword evidence="2" id="KW-0012">Acyltransferase</keyword>
<evidence type="ECO:0000313" key="4">
    <source>
        <dbReference type="EMBL" id="CAG7835400.1"/>
    </source>
</evidence>
<keyword evidence="2" id="KW-0808">Transferase</keyword>
<sequence>MQVIRRPEYVAQSNRIFVRSNNFPTPARRGFSSLAASDSIPVTGEEYQHLPKSPLPTYYFQKSLSRLPVPKLELTSQRYLEALRPLLEDEQYSKTEKIVKDFESSIGKRLHEMLLQLDKELKHTSYISAPWFEMYLRDRLPLPINTNPALVFVEDASIDALPKEKRQLVRSTNLLVSALRFLKSLDAEILGPEVFHMNPKKSDTPKYYRAMKFMPTAFATYGSYLFKAFPLDMSQYTSLFRSTRIPQKDIDKLKKSSKNVRHIVVIRRGHFYSFPVLDDQGNVMPVNEIKGGLEAILSDNSPPATHPVGVMTSQERNTWADIREHMSQNNRNQKTLEEIDSALFVLGLDDDELGQDPVTVTRAFLHSDGSNRWFDKSFNLILSKDGWAGVNFEHAWGDGVAVMRFFNEIHADSLTHKWSNTVTSKRPFIAPIKLHFELDAKAKQGIEDAQKRLNSQAESLQIHPFIAENYGKKECKKWGISPDSVMQLGFQAAHFHLFNKAGTTYESCSTSAFKHGRTEAIRPATLLTNEVSRALTTSNWQSRKSELRELIKKCSVKHGELTKNAAMGQGFDRHLYALKIMALNHGLELPDLYKDESYQIINHNILSTSTLSSPAVRVGGFGPVVSDGYGIAYQIWDTGLGCLTTSYKGGKNAEAFADACNKVFRDIGEVMRD</sequence>
<dbReference type="InterPro" id="IPR001936">
    <property type="entry name" value="RasGAP_dom"/>
</dbReference>